<reference evidence="1 2" key="1">
    <citation type="journal article" date="2019" name="Int. J. Syst. Evol. Microbiol.">
        <title>The Global Catalogue of Microorganisms (GCM) 10K type strain sequencing project: providing services to taxonomists for standard genome sequencing and annotation.</title>
        <authorList>
            <consortium name="The Broad Institute Genomics Platform"/>
            <consortium name="The Broad Institute Genome Sequencing Center for Infectious Disease"/>
            <person name="Wu L."/>
            <person name="Ma J."/>
        </authorList>
    </citation>
    <scope>NUCLEOTIDE SEQUENCE [LARGE SCALE GENOMIC DNA]</scope>
    <source>
        <strain evidence="1 2">JCM 15313</strain>
    </source>
</reference>
<dbReference type="EMBL" id="BAAAPC010000002">
    <property type="protein sequence ID" value="GAA1983516.1"/>
    <property type="molecule type" value="Genomic_DNA"/>
</dbReference>
<proteinExistence type="predicted"/>
<protein>
    <submittedName>
        <fullName evidence="1">Uncharacterized protein</fullName>
    </submittedName>
</protein>
<keyword evidence="2" id="KW-1185">Reference proteome</keyword>
<sequence length="342" mass="37277">MPIRTLALTSGDTTAEDHRLLVGSLLGGIDTTWPLDRRGGLFYSMGAASLDGEGMVATIRPFTAVVSGASSPLQGPYLVVSSEDTTVLLEDGPGTGPRADLIGVVIRDGAYDDSGTALAEVRVIDPDVDESYLPLFEVTVPQGASEGTGGIPWGSAVQDRRVYTASSGGILTLPDLAARSRLSAVQDGTLAHVVQDGDLYIRISGRWHPIAGKQAESEQLERLDNRFQQHPGEWQRVELESGVNHSGSFPVEVRRTPGGLVHMRGTFIIDEDREKLTSTSIARVPEGFEPFRLTRWVTASQQITAEDKNSTRLEVRSDGRIWVYTLYRPRWIGADNLTYWTN</sequence>
<gene>
    <name evidence="1" type="ORF">GCM10009799_06040</name>
</gene>
<dbReference type="Proteomes" id="UP001501585">
    <property type="component" value="Unassembled WGS sequence"/>
</dbReference>
<evidence type="ECO:0000313" key="2">
    <source>
        <dbReference type="Proteomes" id="UP001501585"/>
    </source>
</evidence>
<organism evidence="1 2">
    <name type="scientific">Nocardiopsis rhodophaea</name>
    <dbReference type="NCBI Taxonomy" id="280238"/>
    <lineage>
        <taxon>Bacteria</taxon>
        <taxon>Bacillati</taxon>
        <taxon>Actinomycetota</taxon>
        <taxon>Actinomycetes</taxon>
        <taxon>Streptosporangiales</taxon>
        <taxon>Nocardiopsidaceae</taxon>
        <taxon>Nocardiopsis</taxon>
    </lineage>
</organism>
<evidence type="ECO:0000313" key="1">
    <source>
        <dbReference type="EMBL" id="GAA1983516.1"/>
    </source>
</evidence>
<comment type="caution">
    <text evidence="1">The sequence shown here is derived from an EMBL/GenBank/DDBJ whole genome shotgun (WGS) entry which is preliminary data.</text>
</comment>
<name>A0ABN2SBN5_9ACTN</name>
<accession>A0ABN2SBN5</accession>